<organism evidence="4 5">
    <name type="scientific">Candidatus Uhrbacteria bacterium GW2011_GWC1_41_20</name>
    <dbReference type="NCBI Taxonomy" id="1618983"/>
    <lineage>
        <taxon>Bacteria</taxon>
        <taxon>Candidatus Uhriibacteriota</taxon>
    </lineage>
</organism>
<dbReference type="InterPro" id="IPR012336">
    <property type="entry name" value="Thioredoxin-like_fold"/>
</dbReference>
<accession>A0A0G0VEU9</accession>
<reference evidence="4 5" key="1">
    <citation type="journal article" date="2015" name="Nature">
        <title>rRNA introns, odd ribosomes, and small enigmatic genomes across a large radiation of phyla.</title>
        <authorList>
            <person name="Brown C.T."/>
            <person name="Hug L.A."/>
            <person name="Thomas B.C."/>
            <person name="Sharon I."/>
            <person name="Castelle C.J."/>
            <person name="Singh A."/>
            <person name="Wilkins M.J."/>
            <person name="Williams K.H."/>
            <person name="Banfield J.F."/>
        </authorList>
    </citation>
    <scope>NUCLEOTIDE SEQUENCE [LARGE SCALE GENOMIC DNA]</scope>
</reference>
<evidence type="ECO:0000256" key="1">
    <source>
        <dbReference type="ARBA" id="ARBA00005791"/>
    </source>
</evidence>
<name>A0A0G0VEU9_9BACT</name>
<dbReference type="Pfam" id="PF13462">
    <property type="entry name" value="Thioredoxin_4"/>
    <property type="match status" value="1"/>
</dbReference>
<dbReference type="InterPro" id="IPR013766">
    <property type="entry name" value="Thioredoxin_domain"/>
</dbReference>
<feature type="transmembrane region" description="Helical" evidence="2">
    <location>
        <begin position="15"/>
        <end position="35"/>
    </location>
</feature>
<dbReference type="EMBL" id="LCAW01000006">
    <property type="protein sequence ID" value="KKR99424.1"/>
    <property type="molecule type" value="Genomic_DNA"/>
</dbReference>
<sequence length="234" mass="25338">MENNTKSFFDGNPKMLFVFGLVCGVVITMIIGGGIPSFGSGKTITDDQVVQDDGSGDGAEIVLAGINEGDHIRGDLDKAKVVLIEYSDFECPYCGRHNPTMVDLYNQYGDDIAWVYRHFPLSSIHAEAIPAALASECAAEQGKYWEYADALYENQDSLGDDYFTELAGDLKLDLDQFSSCYESQKYLDKVESDQASGVAAGVTGTPATFVNGQLVSGAYPIETFTGMIDEILAQ</sequence>
<dbReference type="SUPFAM" id="SSF52833">
    <property type="entry name" value="Thioredoxin-like"/>
    <property type="match status" value="1"/>
</dbReference>
<evidence type="ECO:0000259" key="3">
    <source>
        <dbReference type="PROSITE" id="PS51352"/>
    </source>
</evidence>
<protein>
    <submittedName>
        <fullName evidence="4">Periplasmic thiol:disulfide interchange protein DsbA</fullName>
    </submittedName>
</protein>
<dbReference type="Proteomes" id="UP000033930">
    <property type="component" value="Unassembled WGS sequence"/>
</dbReference>
<dbReference type="AlphaFoldDB" id="A0A0G0VEU9"/>
<feature type="domain" description="Thioredoxin" evidence="3">
    <location>
        <begin position="29"/>
        <end position="233"/>
    </location>
</feature>
<comment type="similarity">
    <text evidence="1">Belongs to the thioredoxin family. DsbA subfamily.</text>
</comment>
<keyword evidence="2" id="KW-0812">Transmembrane</keyword>
<keyword evidence="2" id="KW-1133">Transmembrane helix</keyword>
<dbReference type="InterPro" id="IPR036249">
    <property type="entry name" value="Thioredoxin-like_sf"/>
</dbReference>
<evidence type="ECO:0000256" key="2">
    <source>
        <dbReference type="SAM" id="Phobius"/>
    </source>
</evidence>
<proteinExistence type="inferred from homology"/>
<evidence type="ECO:0000313" key="4">
    <source>
        <dbReference type="EMBL" id="KKR99424.1"/>
    </source>
</evidence>
<comment type="caution">
    <text evidence="4">The sequence shown here is derived from an EMBL/GenBank/DDBJ whole genome shotgun (WGS) entry which is preliminary data.</text>
</comment>
<evidence type="ECO:0000313" key="5">
    <source>
        <dbReference type="Proteomes" id="UP000033930"/>
    </source>
</evidence>
<gene>
    <name evidence="4" type="ORF">UU50_C0006G0027</name>
</gene>
<dbReference type="PROSITE" id="PS51352">
    <property type="entry name" value="THIOREDOXIN_2"/>
    <property type="match status" value="1"/>
</dbReference>
<dbReference type="PANTHER" id="PTHR13887:SF55">
    <property type="entry name" value="SLR0313 PROTEIN"/>
    <property type="match status" value="1"/>
</dbReference>
<keyword evidence="2" id="KW-0472">Membrane</keyword>
<dbReference type="PANTHER" id="PTHR13887">
    <property type="entry name" value="GLUTATHIONE S-TRANSFERASE KAPPA"/>
    <property type="match status" value="1"/>
</dbReference>
<dbReference type="Gene3D" id="3.40.30.10">
    <property type="entry name" value="Glutaredoxin"/>
    <property type="match status" value="1"/>
</dbReference>